<feature type="region of interest" description="Disordered" evidence="8">
    <location>
        <begin position="415"/>
        <end position="500"/>
    </location>
</feature>
<dbReference type="UniPathway" id="UPA00559"/>
<dbReference type="RefSeq" id="XP_008086205.1">
    <property type="nucleotide sequence ID" value="XM_008088014.1"/>
</dbReference>
<feature type="compositionally biased region" description="Basic and acidic residues" evidence="8">
    <location>
        <begin position="23"/>
        <end position="32"/>
    </location>
</feature>
<dbReference type="InterPro" id="IPR042263">
    <property type="entry name" value="DPH1/DPH2_1"/>
</dbReference>
<feature type="compositionally biased region" description="Low complexity" evidence="8">
    <location>
        <begin position="474"/>
        <end position="497"/>
    </location>
</feature>
<keyword evidence="6 7" id="KW-0411">Iron-sulfur</keyword>
<dbReference type="SFLD" id="SFLDS00032">
    <property type="entry name" value="Radical_SAM_3-amino-3-carboxyp"/>
    <property type="match status" value="1"/>
</dbReference>
<dbReference type="HOGENOM" id="CLU_015210_1_1_1"/>
<evidence type="ECO:0000256" key="2">
    <source>
        <dbReference type="ARBA" id="ARBA00005156"/>
    </source>
</evidence>
<dbReference type="GO" id="GO:0017183">
    <property type="term" value="P:protein histidyl modification to diphthamide"/>
    <property type="evidence" value="ECO:0007669"/>
    <property type="project" value="UniProtKB-UniPathway"/>
</dbReference>
<feature type="region of interest" description="Disordered" evidence="8">
    <location>
        <begin position="529"/>
        <end position="569"/>
    </location>
</feature>
<comment type="subcellular location">
    <subcellularLocation>
        <location evidence="7">Cytoplasm</location>
    </subcellularLocation>
</comment>
<accession>S3CMQ6</accession>
<dbReference type="EMBL" id="KE145370">
    <property type="protein sequence ID" value="EPE27015.1"/>
    <property type="molecule type" value="Genomic_DNA"/>
</dbReference>
<protein>
    <recommendedName>
        <fullName evidence="7">2-(3-amino-3-carboxypropyl)histidine synthase subunit 2</fullName>
    </recommendedName>
</protein>
<dbReference type="FunFam" id="3.40.50.11860:FF:000001">
    <property type="entry name" value="2-(3-amino-3-carboxypropyl)histidine synthase subunit 2"/>
    <property type="match status" value="1"/>
</dbReference>
<sequence length="569" mass="62408">MTEQTAPPILSTPESNIFEDPTAEIKPDRDSKLSKQEIRDVYEIERTAREVIEGGWRRVALQFPDGMLGDAPAVFEELEKELGLLEQRAGKRSNGSAENGREKLETEVSTQPADSKIRLAILADTSYGSCCVDEIAAEHVSADVVVHYGRACLSPTARLPVIYVYTSRPLELQTTIDAFEKEFEKGDKVIVMADLTYHSHVPTLVKKLQERGWNTILETEVIHNPTASIPNRKILWHSNSSEDTAEAEALTLQSYQIFHISSPPPALLLTLNSRIASLHIHPTTSAIPDFNTNTTRALTRRYGLLTQLTTVPIIGILINTLSVSNYLSSITTLRNLILAAGKKSYTFVVGKVNIAKMANFSEVGGWVVVGCWESSLLESREFMRPVVTPFELALALEGDGKRVWDGRWRGDFGVLEEGKVGGDEGKTGGEGAEIVYDESAKSEDVEDDEEEDSLPPEFDLRTGRYVSNSRPMHSHSSNSKPSNPSTTSNPANPTSTTLARRAKLDIATVNGTASPGAEYLRNTRTWQGLGSDFRAEGGEEDGNGNAGTVEEGRRGVARGYVVGDEEERT</sequence>
<dbReference type="NCBIfam" id="TIGR00322">
    <property type="entry name" value="diphth2_R"/>
    <property type="match status" value="1"/>
</dbReference>
<comment type="function">
    <text evidence="7">Required for the first step of diphthamide biosynthesis, a post-translational modification of histidine which occurs in elongation factor 2. DPH1 and DPH2 transfer a 3-amino-3-carboxypropyl (ACP) group from S-adenosyl-L-methionine (SAM) to a histidine residue, the reaction is assisted by a reduction system comprising DPH3 and a NADH-dependent reductase. Facilitates the reduction of the catalytic iron-sulfur cluster found in the DPH1 subunit.</text>
</comment>
<dbReference type="GO" id="GO:0090560">
    <property type="term" value="F:2-(3-amino-3-carboxypropyl)histidine synthase activity"/>
    <property type="evidence" value="ECO:0007669"/>
    <property type="project" value="InterPro"/>
</dbReference>
<keyword evidence="4 7" id="KW-0479">Metal-binding</keyword>
<dbReference type="OrthoDB" id="449241at2759"/>
<dbReference type="SFLD" id="SFLDF00408">
    <property type="entry name" value="Diphthamide_biosynthesis_famil"/>
    <property type="match status" value="1"/>
</dbReference>
<name>S3CMQ6_GLAL2</name>
<gene>
    <name evidence="9" type="ORF">GLAREA_02929</name>
</gene>
<dbReference type="AlphaFoldDB" id="S3CMQ6"/>
<feature type="compositionally biased region" description="Acidic residues" evidence="8">
    <location>
        <begin position="444"/>
        <end position="454"/>
    </location>
</feature>
<feature type="compositionally biased region" description="Basic and acidic residues" evidence="8">
    <location>
        <begin position="415"/>
        <end position="427"/>
    </location>
</feature>
<evidence type="ECO:0000256" key="3">
    <source>
        <dbReference type="ARBA" id="ARBA00006179"/>
    </source>
</evidence>
<dbReference type="Pfam" id="PF01866">
    <property type="entry name" value="Diphthamide_syn"/>
    <property type="match status" value="1"/>
</dbReference>
<feature type="region of interest" description="Disordered" evidence="8">
    <location>
        <begin position="1"/>
        <end position="32"/>
    </location>
</feature>
<dbReference type="Gene3D" id="3.40.50.11840">
    <property type="entry name" value="Diphthamide synthesis DPH1/DPH2 domain 1"/>
    <property type="match status" value="1"/>
</dbReference>
<evidence type="ECO:0000313" key="9">
    <source>
        <dbReference type="EMBL" id="EPE27015.1"/>
    </source>
</evidence>
<reference evidence="9 10" key="1">
    <citation type="journal article" date="2013" name="BMC Genomics">
        <title>Genomics-driven discovery of the pneumocandin biosynthetic gene cluster in the fungus Glarea lozoyensis.</title>
        <authorList>
            <person name="Chen L."/>
            <person name="Yue Q."/>
            <person name="Zhang X."/>
            <person name="Xiang M."/>
            <person name="Wang C."/>
            <person name="Li S."/>
            <person name="Che Y."/>
            <person name="Ortiz-Lopez F.J."/>
            <person name="Bills G.F."/>
            <person name="Liu X."/>
            <person name="An Z."/>
        </authorList>
    </citation>
    <scope>NUCLEOTIDE SEQUENCE [LARGE SCALE GENOMIC DNA]</scope>
    <source>
        <strain evidence="10">ATCC 20868 / MF5171</strain>
    </source>
</reference>
<comment type="similarity">
    <text evidence="3 7">Belongs to the DPH1/DPH2 family. DPH2 subfamily.</text>
</comment>
<dbReference type="GO" id="GO:0051536">
    <property type="term" value="F:iron-sulfur cluster binding"/>
    <property type="evidence" value="ECO:0007669"/>
    <property type="project" value="UniProtKB-KW"/>
</dbReference>
<comment type="pathway">
    <text evidence="2 7">Protein modification; peptidyl-diphthamide biosynthesis.</text>
</comment>
<dbReference type="STRING" id="1116229.S3CMQ6"/>
<feature type="region of interest" description="Disordered" evidence="8">
    <location>
        <begin position="86"/>
        <end position="109"/>
    </location>
</feature>
<keyword evidence="5 7" id="KW-0408">Iron</keyword>
<organism evidence="9 10">
    <name type="scientific">Glarea lozoyensis (strain ATCC 20868 / MF5171)</name>
    <dbReference type="NCBI Taxonomy" id="1116229"/>
    <lineage>
        <taxon>Eukaryota</taxon>
        <taxon>Fungi</taxon>
        <taxon>Dikarya</taxon>
        <taxon>Ascomycota</taxon>
        <taxon>Pezizomycotina</taxon>
        <taxon>Leotiomycetes</taxon>
        <taxon>Helotiales</taxon>
        <taxon>Helotiaceae</taxon>
        <taxon>Glarea</taxon>
    </lineage>
</organism>
<keyword evidence="7" id="KW-0963">Cytoplasm</keyword>
<dbReference type="InterPro" id="IPR016435">
    <property type="entry name" value="DPH1/DPH2"/>
</dbReference>
<dbReference type="Gene3D" id="3.40.50.11860">
    <property type="entry name" value="Diphthamide synthesis DPH1/DPH2 domain 3"/>
    <property type="match status" value="1"/>
</dbReference>
<evidence type="ECO:0000256" key="8">
    <source>
        <dbReference type="SAM" id="MobiDB-lite"/>
    </source>
</evidence>
<dbReference type="SFLD" id="SFLDG01121">
    <property type="entry name" value="Diphthamide_biosynthesis"/>
    <property type="match status" value="1"/>
</dbReference>
<dbReference type="Proteomes" id="UP000016922">
    <property type="component" value="Unassembled WGS sequence"/>
</dbReference>
<dbReference type="eggNOG" id="KOG2648">
    <property type="taxonomic scope" value="Eukaryota"/>
</dbReference>
<proteinExistence type="inferred from homology"/>
<evidence type="ECO:0000313" key="10">
    <source>
        <dbReference type="Proteomes" id="UP000016922"/>
    </source>
</evidence>
<dbReference type="GO" id="GO:0046872">
    <property type="term" value="F:metal ion binding"/>
    <property type="evidence" value="ECO:0007669"/>
    <property type="project" value="UniProtKB-KW"/>
</dbReference>
<dbReference type="GeneID" id="19461985"/>
<dbReference type="PANTHER" id="PTHR10762">
    <property type="entry name" value="DIPHTHAMIDE BIOSYNTHESIS PROTEIN"/>
    <property type="match status" value="1"/>
</dbReference>
<dbReference type="PANTHER" id="PTHR10762:SF2">
    <property type="entry name" value="2-(3-AMINO-3-CARBOXYPROPYL)HISTIDINE SYNTHASE SUBUNIT 2"/>
    <property type="match status" value="1"/>
</dbReference>
<evidence type="ECO:0000256" key="6">
    <source>
        <dbReference type="ARBA" id="ARBA00023014"/>
    </source>
</evidence>
<dbReference type="KEGG" id="glz:GLAREA_02929"/>
<evidence type="ECO:0000256" key="1">
    <source>
        <dbReference type="ARBA" id="ARBA00001966"/>
    </source>
</evidence>
<evidence type="ECO:0000256" key="4">
    <source>
        <dbReference type="ARBA" id="ARBA00022723"/>
    </source>
</evidence>
<dbReference type="InterPro" id="IPR042265">
    <property type="entry name" value="DPH1/DPH2_3"/>
</dbReference>
<evidence type="ECO:0000256" key="7">
    <source>
        <dbReference type="RuleBase" id="RU364133"/>
    </source>
</evidence>
<keyword evidence="10" id="KW-1185">Reference proteome</keyword>
<dbReference type="OMA" id="QIWNENH"/>
<dbReference type="NCBIfam" id="TIGR00272">
    <property type="entry name" value="DPH2"/>
    <property type="match status" value="1"/>
</dbReference>
<dbReference type="GO" id="GO:0005737">
    <property type="term" value="C:cytoplasm"/>
    <property type="evidence" value="ECO:0007669"/>
    <property type="project" value="UniProtKB-SubCell"/>
</dbReference>
<evidence type="ECO:0000256" key="5">
    <source>
        <dbReference type="ARBA" id="ARBA00023004"/>
    </source>
</evidence>
<dbReference type="InterPro" id="IPR010014">
    <property type="entry name" value="DHP2"/>
</dbReference>
<comment type="cofactor">
    <cofactor evidence="1">
        <name>[4Fe-4S] cluster</name>
        <dbReference type="ChEBI" id="CHEBI:49883"/>
    </cofactor>
</comment>